<sequence length="353" mass="38358">MSKFGKKSITTAVIATSVMLAGCGWLGDDEKASIDPPVVDVTMVDDESKLDGFDQDQTAAESLNTQVLYLIDENGYVVPQTLALPLPDDLAVAKQALEYIVQGGPGTHLIPDGFRAVLPEGTEFELDIQDDGTAVVDFNDEFTSYHQEDEMRVLQSVTWTLTEFDSISQVKFRINGHDQNVMPVNQTPIGETASRNDGINLDTKGIVDITNSRPVTVYFIHQEGNSKYYVPVTKRVSNSVDNNIEAVVQALVEGPSITSGLLPSLNPNVALLDLPSIEEGQVTLNFNESITESFNKMMITEDTLNSLVLSITEQPGIESVSILVNGQTEAVTEDGETLAEPVTRPEEVNTGSF</sequence>
<dbReference type="Pfam" id="PF10646">
    <property type="entry name" value="Germane"/>
    <property type="match status" value="2"/>
</dbReference>
<comment type="caution">
    <text evidence="2">The sequence shown here is derived from an EMBL/GenBank/DDBJ whole genome shotgun (WGS) entry which is preliminary data.</text>
</comment>
<dbReference type="EMBL" id="BAAADJ010000023">
    <property type="protein sequence ID" value="GAA0333702.1"/>
    <property type="molecule type" value="Genomic_DNA"/>
</dbReference>
<organism evidence="2 3">
    <name type="scientific">Bacillus carboniphilus</name>
    <dbReference type="NCBI Taxonomy" id="86663"/>
    <lineage>
        <taxon>Bacteria</taxon>
        <taxon>Bacillati</taxon>
        <taxon>Bacillota</taxon>
        <taxon>Bacilli</taxon>
        <taxon>Bacillales</taxon>
        <taxon>Bacillaceae</taxon>
        <taxon>Bacillus</taxon>
    </lineage>
</organism>
<dbReference type="InterPro" id="IPR019606">
    <property type="entry name" value="GerMN"/>
</dbReference>
<feature type="domain" description="GerMN" evidence="1">
    <location>
        <begin position="244"/>
        <end position="333"/>
    </location>
</feature>
<reference evidence="3" key="1">
    <citation type="journal article" date="2019" name="Int. J. Syst. Evol. Microbiol.">
        <title>The Global Catalogue of Microorganisms (GCM) 10K type strain sequencing project: providing services to taxonomists for standard genome sequencing and annotation.</title>
        <authorList>
            <consortium name="The Broad Institute Genomics Platform"/>
            <consortium name="The Broad Institute Genome Sequencing Center for Infectious Disease"/>
            <person name="Wu L."/>
            <person name="Ma J."/>
        </authorList>
    </citation>
    <scope>NUCLEOTIDE SEQUENCE [LARGE SCALE GENOMIC DNA]</scope>
    <source>
        <strain evidence="3">JCM 9731</strain>
    </source>
</reference>
<dbReference type="Proteomes" id="UP001500782">
    <property type="component" value="Unassembled WGS sequence"/>
</dbReference>
<name>A0ABP3G6M9_9BACI</name>
<protein>
    <submittedName>
        <fullName evidence="2">Spore germination protein GerM</fullName>
    </submittedName>
</protein>
<dbReference type="RefSeq" id="WP_343799637.1">
    <property type="nucleotide sequence ID" value="NZ_BAAADJ010000023.1"/>
</dbReference>
<dbReference type="PROSITE" id="PS51257">
    <property type="entry name" value="PROKAR_LIPOPROTEIN"/>
    <property type="match status" value="1"/>
</dbReference>
<evidence type="ECO:0000259" key="1">
    <source>
        <dbReference type="SMART" id="SM00909"/>
    </source>
</evidence>
<keyword evidence="3" id="KW-1185">Reference proteome</keyword>
<evidence type="ECO:0000313" key="3">
    <source>
        <dbReference type="Proteomes" id="UP001500782"/>
    </source>
</evidence>
<dbReference type="SMART" id="SM00909">
    <property type="entry name" value="Germane"/>
    <property type="match status" value="2"/>
</dbReference>
<proteinExistence type="predicted"/>
<gene>
    <name evidence="2" type="primary">gerM</name>
    <name evidence="2" type="ORF">GCM10008967_25560</name>
</gene>
<feature type="domain" description="GerMN" evidence="1">
    <location>
        <begin position="93"/>
        <end position="183"/>
    </location>
</feature>
<evidence type="ECO:0000313" key="2">
    <source>
        <dbReference type="EMBL" id="GAA0333702.1"/>
    </source>
</evidence>
<accession>A0ABP3G6M9</accession>